<evidence type="ECO:0000259" key="1">
    <source>
        <dbReference type="Pfam" id="PF03435"/>
    </source>
</evidence>
<organism evidence="2 3">
    <name type="scientific">Paenibacillus phyllosphaerae</name>
    <dbReference type="NCBI Taxonomy" id="274593"/>
    <lineage>
        <taxon>Bacteria</taxon>
        <taxon>Bacillati</taxon>
        <taxon>Bacillota</taxon>
        <taxon>Bacilli</taxon>
        <taxon>Bacillales</taxon>
        <taxon>Paenibacillaceae</taxon>
        <taxon>Paenibacillus</taxon>
    </lineage>
</organism>
<dbReference type="InterPro" id="IPR023181">
    <property type="entry name" value="Homospermid_syn-like_C"/>
</dbReference>
<evidence type="ECO:0000313" key="2">
    <source>
        <dbReference type="EMBL" id="MBB3111684.1"/>
    </source>
</evidence>
<dbReference type="Pfam" id="PF03435">
    <property type="entry name" value="Sacchrp_dh_NADP"/>
    <property type="match status" value="1"/>
</dbReference>
<name>A0A7W5B065_9BACL</name>
<accession>A0A7W5B065</accession>
<dbReference type="Gene3D" id="3.40.50.720">
    <property type="entry name" value="NAD(P)-binding Rossmann-like Domain"/>
    <property type="match status" value="1"/>
</dbReference>
<protein>
    <submittedName>
        <fullName evidence="2">Homospermidine synthase</fullName>
    </submittedName>
</protein>
<dbReference type="InterPro" id="IPR005097">
    <property type="entry name" value="Sacchrp_dh_NADP-bd"/>
</dbReference>
<reference evidence="2 3" key="1">
    <citation type="submission" date="2020-08" db="EMBL/GenBank/DDBJ databases">
        <title>Genomic Encyclopedia of Type Strains, Phase III (KMG-III): the genomes of soil and plant-associated and newly described type strains.</title>
        <authorList>
            <person name="Whitman W."/>
        </authorList>
    </citation>
    <scope>NUCLEOTIDE SEQUENCE [LARGE SCALE GENOMIC DNA]</scope>
    <source>
        <strain evidence="2 3">CECT 5862</strain>
    </source>
</reference>
<proteinExistence type="predicted"/>
<dbReference type="Gene3D" id="3.30.360.30">
    <property type="entry name" value="homospermidine synthase like"/>
    <property type="match status" value="1"/>
</dbReference>
<dbReference type="EMBL" id="JACHXK010000008">
    <property type="protein sequence ID" value="MBB3111684.1"/>
    <property type="molecule type" value="Genomic_DNA"/>
</dbReference>
<comment type="caution">
    <text evidence="2">The sequence shown here is derived from an EMBL/GenBank/DDBJ whole genome shotgun (WGS) entry which is preliminary data.</text>
</comment>
<dbReference type="RefSeq" id="WP_183601549.1">
    <property type="nucleotide sequence ID" value="NZ_JACHXK010000008.1"/>
</dbReference>
<evidence type="ECO:0000313" key="3">
    <source>
        <dbReference type="Proteomes" id="UP000570361"/>
    </source>
</evidence>
<sequence>MKKNDIIITLLGSGGGVAKAILAILNHSHQYAGDPIHMPINSCTLHLIDREQKNRAYYDQILDSFRPNAFVLHQFDLDDLDRFRQHLAETGTTHVIDVSWADTVDMLDCCHEMGVAYVNTALENVMVDNNEKLEGYTLLERFRIFQEHRSRFPRMKAIIGSGMNPGVVQWMALTLMHQHPGEKPIGCYIVEQDTTFFKDRTLAQPNTIYSTWSPECFLDEAIDNYPMYVTKHIPHMMYRDVYEQEFKVTLGDKQFYGCLMPHEEILSLAQTFDMEMGFIYRVSEEMTALIRANLDRTDELWDWDLHVLNPKEAELDGEDLVGVLLVYPDHERYMYNVMRSSDIYPVFAVNATYLQVACGLYGALATLLLDDIPDGVYWVDELLLQTDSRYGEYLSTYMTTFITGENAASDGLLLDRLTSRQTDAGS</sequence>
<dbReference type="AlphaFoldDB" id="A0A7W5B065"/>
<feature type="domain" description="Saccharopine dehydrogenase NADP binding" evidence="1">
    <location>
        <begin position="8"/>
        <end position="129"/>
    </location>
</feature>
<dbReference type="Proteomes" id="UP000570361">
    <property type="component" value="Unassembled WGS sequence"/>
</dbReference>
<gene>
    <name evidence="2" type="ORF">FHS18_003752</name>
</gene>
<keyword evidence="3" id="KW-1185">Reference proteome</keyword>